<accession>A0A0L7KXN2</accession>
<dbReference type="Pfam" id="PF10598">
    <property type="entry name" value="RRM_4"/>
    <property type="match status" value="1"/>
</dbReference>
<dbReference type="STRING" id="104452.A0A0L7KXN2"/>
<dbReference type="InterPro" id="IPR027652">
    <property type="entry name" value="PRP8"/>
</dbReference>
<reference evidence="2 3" key="1">
    <citation type="journal article" date="2015" name="Genome Biol. Evol.">
        <title>The genome of winter moth (Operophtera brumata) provides a genomic perspective on sexual dimorphism and phenology.</title>
        <authorList>
            <person name="Derks M.F."/>
            <person name="Smit S."/>
            <person name="Salis L."/>
            <person name="Schijlen E."/>
            <person name="Bossers A."/>
            <person name="Mateman C."/>
            <person name="Pijl A.S."/>
            <person name="de Ridder D."/>
            <person name="Groenen M.A."/>
            <person name="Visser M.E."/>
            <person name="Megens H.J."/>
        </authorList>
    </citation>
    <scope>NUCLEOTIDE SEQUENCE [LARGE SCALE GENOMIC DNA]</scope>
    <source>
        <strain evidence="2">WM2013NL</strain>
        <tissue evidence="2">Head and thorax</tissue>
    </source>
</reference>
<dbReference type="GO" id="GO:0071013">
    <property type="term" value="C:catalytic step 2 spliceosome"/>
    <property type="evidence" value="ECO:0007669"/>
    <property type="project" value="TreeGrafter"/>
</dbReference>
<dbReference type="GO" id="GO:0030620">
    <property type="term" value="F:U2 snRNA binding"/>
    <property type="evidence" value="ECO:0007669"/>
    <property type="project" value="TreeGrafter"/>
</dbReference>
<keyword evidence="3" id="KW-1185">Reference proteome</keyword>
<sequence length="228" mass="26842">MDLYSHLVPVYDVEPLEKITDAYLDQYLWYEADKRRLLPPWSKPADTEPSPLLLTRRQKKEDYKKENIKIYIFFFQTGINNLQDVWEVGEGECNVLLESKFEKLYEKIDLTLLNRLLRLIVDHNIADYMTAKNNVVINYKDMNHTNSYGIIRGLQFASFIVQYYGLVLDLLVLGLQRASEMAGPPQLPNDFLSYQDRQTETAHPIRLYCRYIDRIHIFFSCIGISCRS</sequence>
<dbReference type="Proteomes" id="UP000037510">
    <property type="component" value="Unassembled WGS sequence"/>
</dbReference>
<feature type="domain" description="RNA recognition motif spliceosomal PrP8" evidence="1">
    <location>
        <begin position="106"/>
        <end position="196"/>
    </location>
</feature>
<proteinExistence type="predicted"/>
<organism evidence="2 3">
    <name type="scientific">Operophtera brumata</name>
    <name type="common">Winter moth</name>
    <name type="synonym">Phalaena brumata</name>
    <dbReference type="NCBI Taxonomy" id="104452"/>
    <lineage>
        <taxon>Eukaryota</taxon>
        <taxon>Metazoa</taxon>
        <taxon>Ecdysozoa</taxon>
        <taxon>Arthropoda</taxon>
        <taxon>Hexapoda</taxon>
        <taxon>Insecta</taxon>
        <taxon>Pterygota</taxon>
        <taxon>Neoptera</taxon>
        <taxon>Endopterygota</taxon>
        <taxon>Lepidoptera</taxon>
        <taxon>Glossata</taxon>
        <taxon>Ditrysia</taxon>
        <taxon>Geometroidea</taxon>
        <taxon>Geometridae</taxon>
        <taxon>Larentiinae</taxon>
        <taxon>Operophtera</taxon>
    </lineage>
</organism>
<dbReference type="InterPro" id="IPR012337">
    <property type="entry name" value="RNaseH-like_sf"/>
</dbReference>
<name>A0A0L7KXN2_OPEBR</name>
<protein>
    <recommendedName>
        <fullName evidence="1">RNA recognition motif spliceosomal PrP8 domain-containing protein</fullName>
    </recommendedName>
</protein>
<dbReference type="GO" id="GO:0017070">
    <property type="term" value="F:U6 snRNA binding"/>
    <property type="evidence" value="ECO:0007669"/>
    <property type="project" value="TreeGrafter"/>
</dbReference>
<dbReference type="PANTHER" id="PTHR11140">
    <property type="entry name" value="PRE-MRNA SPLICING FACTOR PRP8"/>
    <property type="match status" value="1"/>
</dbReference>
<dbReference type="EMBL" id="JTDY01004766">
    <property type="protein sequence ID" value="KOB67789.1"/>
    <property type="molecule type" value="Genomic_DNA"/>
</dbReference>
<evidence type="ECO:0000313" key="2">
    <source>
        <dbReference type="EMBL" id="KOB67789.1"/>
    </source>
</evidence>
<gene>
    <name evidence="2" type="ORF">OBRU01_19296</name>
</gene>
<evidence type="ECO:0000259" key="1">
    <source>
        <dbReference type="Pfam" id="PF10598"/>
    </source>
</evidence>
<dbReference type="GO" id="GO:0030623">
    <property type="term" value="F:U5 snRNA binding"/>
    <property type="evidence" value="ECO:0007669"/>
    <property type="project" value="TreeGrafter"/>
</dbReference>
<dbReference type="SUPFAM" id="SSF53098">
    <property type="entry name" value="Ribonuclease H-like"/>
    <property type="match status" value="1"/>
</dbReference>
<comment type="caution">
    <text evidence="2">The sequence shown here is derived from an EMBL/GenBank/DDBJ whole genome shotgun (WGS) entry which is preliminary data.</text>
</comment>
<dbReference type="GO" id="GO:0030619">
    <property type="term" value="F:U1 snRNA binding"/>
    <property type="evidence" value="ECO:0007669"/>
    <property type="project" value="TreeGrafter"/>
</dbReference>
<dbReference type="InterPro" id="IPR019582">
    <property type="entry name" value="RRM_spliceosomal_PrP8"/>
</dbReference>
<dbReference type="GO" id="GO:0005682">
    <property type="term" value="C:U5 snRNP"/>
    <property type="evidence" value="ECO:0007669"/>
    <property type="project" value="TreeGrafter"/>
</dbReference>
<dbReference type="GO" id="GO:0000244">
    <property type="term" value="P:spliceosomal tri-snRNP complex assembly"/>
    <property type="evidence" value="ECO:0007669"/>
    <property type="project" value="TreeGrafter"/>
</dbReference>
<evidence type="ECO:0000313" key="3">
    <source>
        <dbReference type="Proteomes" id="UP000037510"/>
    </source>
</evidence>
<dbReference type="AlphaFoldDB" id="A0A0L7KXN2"/>
<dbReference type="GO" id="GO:0097157">
    <property type="term" value="F:pre-mRNA intronic binding"/>
    <property type="evidence" value="ECO:0007669"/>
    <property type="project" value="TreeGrafter"/>
</dbReference>
<dbReference type="PANTHER" id="PTHR11140:SF0">
    <property type="entry name" value="PRE-MRNA-PROCESSING-SPLICING FACTOR 8"/>
    <property type="match status" value="1"/>
</dbReference>